<proteinExistence type="predicted"/>
<dbReference type="InterPro" id="IPR038943">
    <property type="entry name" value="PLDrp1-like"/>
</dbReference>
<name>A0AAQ3Q1F9_PASNO</name>
<dbReference type="EMBL" id="CP144746">
    <property type="protein sequence ID" value="WVZ56794.1"/>
    <property type="molecule type" value="Genomic_DNA"/>
</dbReference>
<sequence>MAPADARNFVLDEEDDDFFGEYNPHPYRGGYDLAATFGTPLPPSATICYPVSSSAATAVLATPSQPSPTKAPADPPRVEPYGDKEAPREPVHESPEVFPKAAATRKGKGWRRRFRKKCVRVLDYLFCYKDPYGEQRIAADSYVVPVYTSTKGSGKDSLSVEAHDANEELDQSNDLLWHPNDRDETNTYSQPMSNSYYTPFAQSYGLPGVLGKPDWFLNFSYSGSHQVEEFRHEEPLSYDVEHKIYGEPIHCCHHHCYKSPLDVQVDPLEPVSSQSLEYYKHFSTYCDQSDSHMLEAPAHAYNIQSYTPIYDATVPLEPFKSSWSQNWGLYDVQGNAFEDNTNSLMSGEYGGIASLFVSPFYPGDRETFELAPSDEHASFQHNWHNFSYQNMPMHDVSLITQPADDSYSMNGSIWPFGEHSAYNV</sequence>
<reference evidence="2 3" key="1">
    <citation type="submission" date="2024-02" db="EMBL/GenBank/DDBJ databases">
        <title>High-quality chromosome-scale genome assembly of Pensacola bahiagrass (Paspalum notatum Flugge var. saurae).</title>
        <authorList>
            <person name="Vega J.M."/>
            <person name="Podio M."/>
            <person name="Orjuela J."/>
            <person name="Siena L.A."/>
            <person name="Pessino S.C."/>
            <person name="Combes M.C."/>
            <person name="Mariac C."/>
            <person name="Albertini E."/>
            <person name="Pupilli F."/>
            <person name="Ortiz J.P.A."/>
            <person name="Leblanc O."/>
        </authorList>
    </citation>
    <scope>NUCLEOTIDE SEQUENCE [LARGE SCALE GENOMIC DNA]</scope>
    <source>
        <strain evidence="2">R1</strain>
        <tissue evidence="2">Leaf</tissue>
    </source>
</reference>
<dbReference type="PANTHER" id="PTHR33971">
    <property type="entry name" value="OS06G0232000 PROTEIN"/>
    <property type="match status" value="1"/>
</dbReference>
<gene>
    <name evidence="2" type="ORF">U9M48_007274</name>
</gene>
<feature type="compositionally biased region" description="Basic and acidic residues" evidence="1">
    <location>
        <begin position="76"/>
        <end position="94"/>
    </location>
</feature>
<feature type="region of interest" description="Disordered" evidence="1">
    <location>
        <begin position="60"/>
        <end position="94"/>
    </location>
</feature>
<evidence type="ECO:0000313" key="3">
    <source>
        <dbReference type="Proteomes" id="UP001341281"/>
    </source>
</evidence>
<accession>A0AAQ3Q1F9</accession>
<protein>
    <submittedName>
        <fullName evidence="2">Uncharacterized protein</fullName>
    </submittedName>
</protein>
<organism evidence="2 3">
    <name type="scientific">Paspalum notatum var. saurae</name>
    <dbReference type="NCBI Taxonomy" id="547442"/>
    <lineage>
        <taxon>Eukaryota</taxon>
        <taxon>Viridiplantae</taxon>
        <taxon>Streptophyta</taxon>
        <taxon>Embryophyta</taxon>
        <taxon>Tracheophyta</taxon>
        <taxon>Spermatophyta</taxon>
        <taxon>Magnoliopsida</taxon>
        <taxon>Liliopsida</taxon>
        <taxon>Poales</taxon>
        <taxon>Poaceae</taxon>
        <taxon>PACMAD clade</taxon>
        <taxon>Panicoideae</taxon>
        <taxon>Andropogonodae</taxon>
        <taxon>Paspaleae</taxon>
        <taxon>Paspalinae</taxon>
        <taxon>Paspalum</taxon>
    </lineage>
</organism>
<dbReference type="AlphaFoldDB" id="A0AAQ3Q1F9"/>
<evidence type="ECO:0000256" key="1">
    <source>
        <dbReference type="SAM" id="MobiDB-lite"/>
    </source>
</evidence>
<evidence type="ECO:0000313" key="2">
    <source>
        <dbReference type="EMBL" id="WVZ56794.1"/>
    </source>
</evidence>
<dbReference type="Proteomes" id="UP001341281">
    <property type="component" value="Chromosome 02"/>
</dbReference>
<keyword evidence="3" id="KW-1185">Reference proteome</keyword>
<dbReference type="GO" id="GO:0070300">
    <property type="term" value="F:phosphatidic acid binding"/>
    <property type="evidence" value="ECO:0007669"/>
    <property type="project" value="InterPro"/>
</dbReference>
<dbReference type="PANTHER" id="PTHR33971:SF7">
    <property type="match status" value="1"/>
</dbReference>